<accession>U1RAI5</accession>
<organism evidence="1 2">
    <name type="scientific">Alloscardovia omnicolens F0580</name>
    <dbReference type="NCBI Taxonomy" id="1321816"/>
    <lineage>
        <taxon>Bacteria</taxon>
        <taxon>Bacillati</taxon>
        <taxon>Actinomycetota</taxon>
        <taxon>Actinomycetes</taxon>
        <taxon>Bifidobacteriales</taxon>
        <taxon>Bifidobacteriaceae</taxon>
        <taxon>Alloscardovia</taxon>
    </lineage>
</organism>
<dbReference type="HOGENOM" id="CLU_3131556_0_0_11"/>
<dbReference type="InterPro" id="IPR036812">
    <property type="entry name" value="NAD(P)_OxRdtase_dom_sf"/>
</dbReference>
<gene>
    <name evidence="1" type="ORF">HMPREF9244_00709</name>
</gene>
<dbReference type="Proteomes" id="UP000016519">
    <property type="component" value="Unassembled WGS sequence"/>
</dbReference>
<evidence type="ECO:0000313" key="2">
    <source>
        <dbReference type="Proteomes" id="UP000016519"/>
    </source>
</evidence>
<dbReference type="AlphaFoldDB" id="U1RAI5"/>
<name>U1RAI5_9BIFI</name>
<protein>
    <submittedName>
        <fullName evidence="1">Uncharacterized protein</fullName>
    </submittedName>
</protein>
<proteinExistence type="predicted"/>
<comment type="caution">
    <text evidence="1">The sequence shown here is derived from an EMBL/GenBank/DDBJ whole genome shotgun (WGS) entry which is preliminary data.</text>
</comment>
<evidence type="ECO:0000313" key="1">
    <source>
        <dbReference type="EMBL" id="ERH31026.1"/>
    </source>
</evidence>
<dbReference type="PATRIC" id="fig|1321816.3.peg.619"/>
<reference evidence="1 2" key="1">
    <citation type="submission" date="2013-08" db="EMBL/GenBank/DDBJ databases">
        <authorList>
            <person name="Weinstock G."/>
            <person name="Sodergren E."/>
            <person name="Wylie T."/>
            <person name="Fulton L."/>
            <person name="Fulton R."/>
            <person name="Fronick C."/>
            <person name="O'Laughlin M."/>
            <person name="Godfrey J."/>
            <person name="Miner T."/>
            <person name="Herter B."/>
            <person name="Appelbaum E."/>
            <person name="Cordes M."/>
            <person name="Lek S."/>
            <person name="Wollam A."/>
            <person name="Pepin K.H."/>
            <person name="Palsikar V.B."/>
            <person name="Mitreva M."/>
            <person name="Wilson R.K."/>
        </authorList>
    </citation>
    <scope>NUCLEOTIDE SEQUENCE [LARGE SCALE GENOMIC DNA]</scope>
    <source>
        <strain evidence="1 2">F0580</strain>
    </source>
</reference>
<keyword evidence="2" id="KW-1185">Reference proteome</keyword>
<sequence length="49" mass="5413">MTAPIVGATSPRHFADAVRYGDVELTQTDVDYLSEPYVAHELVGLIEHK</sequence>
<dbReference type="EMBL" id="AWSI01000020">
    <property type="protein sequence ID" value="ERH31026.1"/>
    <property type="molecule type" value="Genomic_DNA"/>
</dbReference>
<dbReference type="SUPFAM" id="SSF51430">
    <property type="entry name" value="NAD(P)-linked oxidoreductase"/>
    <property type="match status" value="1"/>
</dbReference>